<keyword evidence="1" id="KW-0812">Transmembrane</keyword>
<dbReference type="Pfam" id="PF04892">
    <property type="entry name" value="VanZ"/>
    <property type="match status" value="1"/>
</dbReference>
<dbReference type="InterPro" id="IPR006976">
    <property type="entry name" value="VanZ-like"/>
</dbReference>
<evidence type="ECO:0000256" key="1">
    <source>
        <dbReference type="SAM" id="Phobius"/>
    </source>
</evidence>
<evidence type="ECO:0000313" key="4">
    <source>
        <dbReference type="Proteomes" id="UP000198575"/>
    </source>
</evidence>
<feature type="transmembrane region" description="Helical" evidence="1">
    <location>
        <begin position="77"/>
        <end position="96"/>
    </location>
</feature>
<dbReference type="RefSeq" id="WP_092407826.1">
    <property type="nucleotide sequence ID" value="NZ_FOVF01000014.1"/>
</dbReference>
<name>A0A1I4Y152_9GAMM</name>
<feature type="transmembrane region" description="Helical" evidence="1">
    <location>
        <begin position="111"/>
        <end position="128"/>
    </location>
</feature>
<accession>A0A1I4Y152</accession>
<dbReference type="EMBL" id="FOVF01000014">
    <property type="protein sequence ID" value="SFN31848.1"/>
    <property type="molecule type" value="Genomic_DNA"/>
</dbReference>
<reference evidence="3 4" key="1">
    <citation type="submission" date="2016-10" db="EMBL/GenBank/DDBJ databases">
        <authorList>
            <person name="de Groot N.N."/>
        </authorList>
    </citation>
    <scope>NUCLEOTIDE SEQUENCE [LARGE SCALE GENOMIC DNA]</scope>
    <source>
        <strain evidence="3 4">CGMCC 1.7659</strain>
    </source>
</reference>
<proteinExistence type="predicted"/>
<dbReference type="NCBIfam" id="NF037970">
    <property type="entry name" value="vanZ_1"/>
    <property type="match status" value="1"/>
</dbReference>
<evidence type="ECO:0000313" key="3">
    <source>
        <dbReference type="EMBL" id="SFN31848.1"/>
    </source>
</evidence>
<feature type="domain" description="VanZ-like" evidence="2">
    <location>
        <begin position="49"/>
        <end position="122"/>
    </location>
</feature>
<organism evidence="3 4">
    <name type="scientific">Dokdonella immobilis</name>
    <dbReference type="NCBI Taxonomy" id="578942"/>
    <lineage>
        <taxon>Bacteria</taxon>
        <taxon>Pseudomonadati</taxon>
        <taxon>Pseudomonadota</taxon>
        <taxon>Gammaproteobacteria</taxon>
        <taxon>Lysobacterales</taxon>
        <taxon>Rhodanobacteraceae</taxon>
        <taxon>Dokdonella</taxon>
    </lineage>
</organism>
<feature type="transmembrane region" description="Helical" evidence="1">
    <location>
        <begin position="51"/>
        <end position="70"/>
    </location>
</feature>
<dbReference type="Proteomes" id="UP000198575">
    <property type="component" value="Unassembled WGS sequence"/>
</dbReference>
<keyword evidence="1" id="KW-0472">Membrane</keyword>
<sequence length="137" mass="15492">MKRLRWVVLGLSVVGLVVVVMLTSAEMAEIRRGFPLLSRSMSRLERVWPVGPDLEHVVLFAGLGFLWRVLMLRTRWWVLFLALVALALITEVMQYMTVGRTPRWTDARDDVVGAALGMLLAVPVVVLLRRVRGKARA</sequence>
<protein>
    <submittedName>
        <fullName evidence="3">VanZ like family protein</fullName>
    </submittedName>
</protein>
<dbReference type="OrthoDB" id="6079243at2"/>
<dbReference type="AlphaFoldDB" id="A0A1I4Y152"/>
<dbReference type="STRING" id="578942.SAMN05216289_11415"/>
<keyword evidence="4" id="KW-1185">Reference proteome</keyword>
<evidence type="ECO:0000259" key="2">
    <source>
        <dbReference type="Pfam" id="PF04892"/>
    </source>
</evidence>
<gene>
    <name evidence="3" type="ORF">SAMN05216289_11415</name>
</gene>
<keyword evidence="1" id="KW-1133">Transmembrane helix</keyword>